<feature type="domain" description="Periplasmic binding protein" evidence="4">
    <location>
        <begin position="40"/>
        <end position="301"/>
    </location>
</feature>
<feature type="signal peptide" evidence="3">
    <location>
        <begin position="1"/>
        <end position="28"/>
    </location>
</feature>
<proteinExistence type="predicted"/>
<evidence type="ECO:0000256" key="1">
    <source>
        <dbReference type="ARBA" id="ARBA00004196"/>
    </source>
</evidence>
<dbReference type="Pfam" id="PF13407">
    <property type="entry name" value="Peripla_BP_4"/>
    <property type="match status" value="1"/>
</dbReference>
<dbReference type="Gene3D" id="3.40.50.2300">
    <property type="match status" value="2"/>
</dbReference>
<dbReference type="InterPro" id="IPR050555">
    <property type="entry name" value="Bact_Solute-Bind_Prot2"/>
</dbReference>
<keyword evidence="6" id="KW-1185">Reference proteome</keyword>
<evidence type="ECO:0000313" key="6">
    <source>
        <dbReference type="Proteomes" id="UP000662814"/>
    </source>
</evidence>
<dbReference type="RefSeq" id="WP_198248079.1">
    <property type="nucleotide sequence ID" value="NZ_CP061169.1"/>
</dbReference>
<name>A0ABX6YH69_9MICO</name>
<accession>A0ABX6YH69</accession>
<feature type="chain" id="PRO_5045855449" evidence="3">
    <location>
        <begin position="29"/>
        <end position="357"/>
    </location>
</feature>
<keyword evidence="2 3" id="KW-0732">Signal</keyword>
<dbReference type="PROSITE" id="PS51257">
    <property type="entry name" value="PROKAR_LIPOPROTEIN"/>
    <property type="match status" value="1"/>
</dbReference>
<dbReference type="InterPro" id="IPR025997">
    <property type="entry name" value="SBP_2_dom"/>
</dbReference>
<dbReference type="CDD" id="cd19995">
    <property type="entry name" value="PBP1_ABC_xylose_binding-like"/>
    <property type="match status" value="1"/>
</dbReference>
<dbReference type="PANTHER" id="PTHR30036">
    <property type="entry name" value="D-XYLOSE-BINDING PERIPLASMIC PROTEIN"/>
    <property type="match status" value="1"/>
</dbReference>
<dbReference type="SUPFAM" id="SSF53822">
    <property type="entry name" value="Periplasmic binding protein-like I"/>
    <property type="match status" value="1"/>
</dbReference>
<dbReference type="EMBL" id="CP061169">
    <property type="protein sequence ID" value="QPZ38154.1"/>
    <property type="molecule type" value="Genomic_DNA"/>
</dbReference>
<evidence type="ECO:0000313" key="5">
    <source>
        <dbReference type="EMBL" id="QPZ38154.1"/>
    </source>
</evidence>
<sequence length="357" mass="37327">MMRAQLTKVALVGAAASLLMGSLAGCSAADEGSGEAGGKIAFLMPDRASTRYEEQDSPLFKKKVAELCENCEVLYQNADGDAAKQQQQVESMVAQGVDVIVIDAVDTTAAASSVQSAQASDIKVVTYDRPVPSVPADFYVSFDNKEIGALIAQSLIDHLADEGITEGGLLMVNGSPSDDAAMLIKEGSVEAVEDSGFDVLASYDTPDWVPQKAQDWVSGQISQFRDDVVGVVAANDGTAGGTIAAFKAAGVSDLPPVTGNDAEVAAIQRVISGDQYNTISKPISIVAEKAAEVAVGYINGDTPEADTELFDTPSALFVPEVVTSENVKEKIFEAEIYTTDDVCTSEYADACAELGIE</sequence>
<reference evidence="5 6" key="1">
    <citation type="submission" date="2020-12" db="EMBL/GenBank/DDBJ databases">
        <title>Microbacterium sp. HY060.</title>
        <authorList>
            <person name="Zhou J."/>
        </authorList>
    </citation>
    <scope>NUCLEOTIDE SEQUENCE [LARGE SCALE GENOMIC DNA]</scope>
    <source>
        <strain evidence="5 6">HY60</strain>
    </source>
</reference>
<gene>
    <name evidence="5" type="ORF">HCR76_15405</name>
</gene>
<organism evidence="5 6">
    <name type="scientific">Paramicrobacterium chengjingii</name>
    <dbReference type="NCBI Taxonomy" id="2769067"/>
    <lineage>
        <taxon>Bacteria</taxon>
        <taxon>Bacillati</taxon>
        <taxon>Actinomycetota</taxon>
        <taxon>Actinomycetes</taxon>
        <taxon>Micrococcales</taxon>
        <taxon>Microbacteriaceae</taxon>
        <taxon>Paramicrobacterium</taxon>
    </lineage>
</organism>
<evidence type="ECO:0000256" key="2">
    <source>
        <dbReference type="ARBA" id="ARBA00022729"/>
    </source>
</evidence>
<protein>
    <submittedName>
        <fullName evidence="5">Sugar ABC transporter substrate-binding protein</fullName>
    </submittedName>
</protein>
<dbReference type="InterPro" id="IPR028082">
    <property type="entry name" value="Peripla_BP_I"/>
</dbReference>
<dbReference type="Proteomes" id="UP000662814">
    <property type="component" value="Chromosome"/>
</dbReference>
<comment type="subcellular location">
    <subcellularLocation>
        <location evidence="1">Cell envelope</location>
    </subcellularLocation>
</comment>
<dbReference type="PANTHER" id="PTHR30036:SF1">
    <property type="entry name" value="D-XYLOSE-BINDING PERIPLASMIC PROTEIN"/>
    <property type="match status" value="1"/>
</dbReference>
<evidence type="ECO:0000259" key="4">
    <source>
        <dbReference type="Pfam" id="PF13407"/>
    </source>
</evidence>
<evidence type="ECO:0000256" key="3">
    <source>
        <dbReference type="SAM" id="SignalP"/>
    </source>
</evidence>